<dbReference type="EMBL" id="LAQJ01000177">
    <property type="protein sequence ID" value="KKO19574.1"/>
    <property type="molecule type" value="Genomic_DNA"/>
</dbReference>
<keyword evidence="2" id="KW-1185">Reference proteome</keyword>
<accession>A0A0M2UYM1</accession>
<comment type="caution">
    <text evidence="1">The sequence shown here is derived from an EMBL/GenBank/DDBJ whole genome shotgun (WGS) entry which is preliminary data.</text>
</comment>
<gene>
    <name evidence="1" type="ORF">BROFUL_01718</name>
</gene>
<reference evidence="1 2" key="1">
    <citation type="journal article" date="2013" name="BMC Microbiol.">
        <title>Identification of the type II cytochrome c maturation pathway in anammox bacteria by comparative genomics.</title>
        <authorList>
            <person name="Ferousi C."/>
            <person name="Speth D.R."/>
            <person name="Reimann J."/>
            <person name="Op den Camp H.J."/>
            <person name="Allen J.W."/>
            <person name="Keltjens J.T."/>
            <person name="Jetten M.S."/>
        </authorList>
    </citation>
    <scope>NUCLEOTIDE SEQUENCE [LARGE SCALE GENOMIC DNA]</scope>
    <source>
        <strain evidence="1">RU1</strain>
    </source>
</reference>
<evidence type="ECO:0000313" key="2">
    <source>
        <dbReference type="Proteomes" id="UP000034954"/>
    </source>
</evidence>
<dbReference type="AlphaFoldDB" id="A0A0M2UYM1"/>
<dbReference type="Proteomes" id="UP000034954">
    <property type="component" value="Unassembled WGS sequence"/>
</dbReference>
<sequence>MKAAKHEEMRKEYKREDLGKGIRGKYFKEYKKGTNLVLLSPDVAVAFPDDASVNEALRSLIKIAQQSTGLTRQRRERGQIFIHDK</sequence>
<organism evidence="1 2">
    <name type="scientific">Candidatus Brocadia fulgida</name>
    <dbReference type="NCBI Taxonomy" id="380242"/>
    <lineage>
        <taxon>Bacteria</taxon>
        <taxon>Pseudomonadati</taxon>
        <taxon>Planctomycetota</taxon>
        <taxon>Candidatus Brocadiia</taxon>
        <taxon>Candidatus Brocadiales</taxon>
        <taxon>Candidatus Brocadiaceae</taxon>
        <taxon>Candidatus Brocadia</taxon>
    </lineage>
</organism>
<proteinExistence type="predicted"/>
<evidence type="ECO:0000313" key="1">
    <source>
        <dbReference type="EMBL" id="KKO19574.1"/>
    </source>
</evidence>
<name>A0A0M2UYM1_9BACT</name>
<protein>
    <submittedName>
        <fullName evidence="1">Uncharacterized protein</fullName>
    </submittedName>
</protein>